<dbReference type="EMBL" id="CP014692">
    <property type="protein sequence ID" value="AQS85479.1"/>
    <property type="molecule type" value="Genomic_DNA"/>
</dbReference>
<name>A0A1U9KIC6_ACEAC</name>
<dbReference type="OrthoDB" id="7997911at2"/>
<dbReference type="AlphaFoldDB" id="A0A1U9KIC6"/>
<evidence type="ECO:0000313" key="2">
    <source>
        <dbReference type="Proteomes" id="UP000188937"/>
    </source>
</evidence>
<protein>
    <submittedName>
        <fullName evidence="1">Uncharacterized protein</fullName>
    </submittedName>
</protein>
<proteinExistence type="predicted"/>
<evidence type="ECO:0000313" key="1">
    <source>
        <dbReference type="EMBL" id="AQS85479.1"/>
    </source>
</evidence>
<sequence length="71" mass="7859">MSHATENSGVRAMDRINLRLSTETFGAIDDARAKRAGRVSRNTWIAEAIEEKLAREVVSLQEDDVRSTANA</sequence>
<keyword evidence="2" id="KW-1185">Reference proteome</keyword>
<reference evidence="1 2" key="1">
    <citation type="submission" date="2016-03" db="EMBL/GenBank/DDBJ databases">
        <title>Acetic acid bacteria sequencing.</title>
        <authorList>
            <person name="Brandt J."/>
            <person name="Jakob F."/>
            <person name="Vogel R.F."/>
        </authorList>
    </citation>
    <scope>NUCLEOTIDE SEQUENCE [LARGE SCALE GENOMIC DNA]</scope>
    <source>
        <strain evidence="1 2">TMW2.1153</strain>
    </source>
</reference>
<organism evidence="1 2">
    <name type="scientific">Acetobacter aceti</name>
    <dbReference type="NCBI Taxonomy" id="435"/>
    <lineage>
        <taxon>Bacteria</taxon>
        <taxon>Pseudomonadati</taxon>
        <taxon>Pseudomonadota</taxon>
        <taxon>Alphaproteobacteria</taxon>
        <taxon>Acetobacterales</taxon>
        <taxon>Acetobacteraceae</taxon>
        <taxon>Acetobacter</taxon>
        <taxon>Acetobacter subgen. Acetobacter</taxon>
    </lineage>
</organism>
<gene>
    <name evidence="1" type="ORF">A0U92_12585</name>
</gene>
<dbReference type="STRING" id="435.A0U92_12585"/>
<dbReference type="Proteomes" id="UP000188937">
    <property type="component" value="Chromosome"/>
</dbReference>
<dbReference type="KEGG" id="aace:A0U92_12585"/>
<accession>A0A1U9KIC6</accession>